<organism evidence="3">
    <name type="scientific">viral metagenome</name>
    <dbReference type="NCBI Taxonomy" id="1070528"/>
    <lineage>
        <taxon>unclassified sequences</taxon>
        <taxon>metagenomes</taxon>
        <taxon>organismal metagenomes</taxon>
    </lineage>
</organism>
<dbReference type="EMBL" id="MT142368">
    <property type="protein sequence ID" value="QJA79146.1"/>
    <property type="molecule type" value="Genomic_DNA"/>
</dbReference>
<evidence type="ECO:0000313" key="4">
    <source>
        <dbReference type="EMBL" id="QJA79146.1"/>
    </source>
</evidence>
<evidence type="ECO:0008006" key="5">
    <source>
        <dbReference type="Google" id="ProtNLM"/>
    </source>
</evidence>
<sequence>MTTEKTEKVVPEKDMMAQKARAEKAEKELAVSTAKVESLEVESRYRENSDPELLRKAREELAEKAIEVEQGRRALEEKTTAWENQKMEAARAAKLSEYGLSPEESEGLTDPKDIEIAGLRKKLEGVATTPTTTTPGASEKDVDTGPGGSAVSFGSDSEMDRASKMIEAAKKRNKG</sequence>
<accession>A0A6M3IIK4</accession>
<dbReference type="EMBL" id="MT141271">
    <property type="protein sequence ID" value="QJA57400.1"/>
    <property type="molecule type" value="Genomic_DNA"/>
</dbReference>
<gene>
    <name evidence="4" type="ORF">MM415A00942_0007</name>
    <name evidence="3" type="ORF">MM415B01649_0007</name>
</gene>
<keyword evidence="1" id="KW-0175">Coiled coil</keyword>
<protein>
    <recommendedName>
        <fullName evidence="5">Scaffolding protein</fullName>
    </recommendedName>
</protein>
<feature type="coiled-coil region" evidence="1">
    <location>
        <begin position="15"/>
        <end position="78"/>
    </location>
</feature>
<feature type="region of interest" description="Disordered" evidence="2">
    <location>
        <begin position="121"/>
        <end position="175"/>
    </location>
</feature>
<name>A0A6M3IIK4_9ZZZZ</name>
<dbReference type="AlphaFoldDB" id="A0A6M3IIK4"/>
<evidence type="ECO:0000313" key="3">
    <source>
        <dbReference type="EMBL" id="QJA57400.1"/>
    </source>
</evidence>
<reference evidence="3" key="1">
    <citation type="submission" date="2020-03" db="EMBL/GenBank/DDBJ databases">
        <title>The deep terrestrial virosphere.</title>
        <authorList>
            <person name="Holmfeldt K."/>
            <person name="Nilsson E."/>
            <person name="Simone D."/>
            <person name="Lopez-Fernandez M."/>
            <person name="Wu X."/>
            <person name="de Brujin I."/>
            <person name="Lundin D."/>
            <person name="Andersson A."/>
            <person name="Bertilsson S."/>
            <person name="Dopson M."/>
        </authorList>
    </citation>
    <scope>NUCLEOTIDE SEQUENCE</scope>
    <source>
        <strain evidence="4">MM415A00942</strain>
        <strain evidence="3">MM415B01649</strain>
    </source>
</reference>
<evidence type="ECO:0000256" key="2">
    <source>
        <dbReference type="SAM" id="MobiDB-lite"/>
    </source>
</evidence>
<feature type="compositionally biased region" description="Basic and acidic residues" evidence="2">
    <location>
        <begin position="158"/>
        <end position="175"/>
    </location>
</feature>
<proteinExistence type="predicted"/>
<evidence type="ECO:0000256" key="1">
    <source>
        <dbReference type="SAM" id="Coils"/>
    </source>
</evidence>